<dbReference type="InterPro" id="IPR011707">
    <property type="entry name" value="Cu-oxidase-like_N"/>
</dbReference>
<dbReference type="Pfam" id="PF07731">
    <property type="entry name" value="Cu-oxidase_2"/>
    <property type="match status" value="1"/>
</dbReference>
<comment type="caution">
    <text evidence="6">The sequence shown here is derived from an EMBL/GenBank/DDBJ whole genome shotgun (WGS) entry which is preliminary data.</text>
</comment>
<dbReference type="GO" id="GO:0016491">
    <property type="term" value="F:oxidoreductase activity"/>
    <property type="evidence" value="ECO:0007669"/>
    <property type="project" value="UniProtKB-KW"/>
</dbReference>
<keyword evidence="3" id="KW-0186">Copper</keyword>
<evidence type="ECO:0000256" key="2">
    <source>
        <dbReference type="ARBA" id="ARBA00023002"/>
    </source>
</evidence>
<keyword evidence="2" id="KW-0560">Oxidoreductase</keyword>
<dbReference type="Gene3D" id="2.60.40.420">
    <property type="entry name" value="Cupredoxins - blue copper proteins"/>
    <property type="match status" value="2"/>
</dbReference>
<dbReference type="Proteomes" id="UP000216024">
    <property type="component" value="Unassembled WGS sequence"/>
</dbReference>
<dbReference type="InterPro" id="IPR008972">
    <property type="entry name" value="Cupredoxin"/>
</dbReference>
<evidence type="ECO:0000256" key="3">
    <source>
        <dbReference type="ARBA" id="ARBA00023008"/>
    </source>
</evidence>
<dbReference type="InterPro" id="IPR045087">
    <property type="entry name" value="Cu-oxidase_fam"/>
</dbReference>
<dbReference type="EMBL" id="NIBG01000030">
    <property type="protein sequence ID" value="PAB56930.1"/>
    <property type="molecule type" value="Genomic_DNA"/>
</dbReference>
<evidence type="ECO:0000313" key="6">
    <source>
        <dbReference type="EMBL" id="PAB56930.1"/>
    </source>
</evidence>
<feature type="domain" description="Plastocyanin-like" evidence="4">
    <location>
        <begin position="178"/>
        <end position="280"/>
    </location>
</feature>
<feature type="domain" description="Plastocyanin-like" evidence="5">
    <location>
        <begin position="30"/>
        <end position="141"/>
    </location>
</feature>
<evidence type="ECO:0008006" key="8">
    <source>
        <dbReference type="Google" id="ProtNLM"/>
    </source>
</evidence>
<dbReference type="PANTHER" id="PTHR11709:SF394">
    <property type="entry name" value="FI03373P-RELATED"/>
    <property type="match status" value="1"/>
</dbReference>
<evidence type="ECO:0000259" key="5">
    <source>
        <dbReference type="Pfam" id="PF07732"/>
    </source>
</evidence>
<evidence type="ECO:0000259" key="4">
    <source>
        <dbReference type="Pfam" id="PF07731"/>
    </source>
</evidence>
<proteinExistence type="predicted"/>
<protein>
    <recommendedName>
        <fullName evidence="8">Copper oxidase</fullName>
    </recommendedName>
</protein>
<gene>
    <name evidence="6" type="ORF">CCE28_20080</name>
</gene>
<dbReference type="OrthoDB" id="9757546at2"/>
<evidence type="ECO:0000313" key="7">
    <source>
        <dbReference type="Proteomes" id="UP000216024"/>
    </source>
</evidence>
<organism evidence="6 7">
    <name type="scientific">Anaeromicrobium sediminis</name>
    <dbReference type="NCBI Taxonomy" id="1478221"/>
    <lineage>
        <taxon>Bacteria</taxon>
        <taxon>Bacillati</taxon>
        <taxon>Bacillota</taxon>
        <taxon>Clostridia</taxon>
        <taxon>Peptostreptococcales</taxon>
        <taxon>Thermotaleaceae</taxon>
        <taxon>Anaeromicrobium</taxon>
    </lineage>
</organism>
<dbReference type="GO" id="GO:0005507">
    <property type="term" value="F:copper ion binding"/>
    <property type="evidence" value="ECO:0007669"/>
    <property type="project" value="InterPro"/>
</dbReference>
<name>A0A267MDR1_9FIRM</name>
<dbReference type="CDD" id="cd04202">
    <property type="entry name" value="CuRO_D2_2dMcoN_like"/>
    <property type="match status" value="1"/>
</dbReference>
<accession>A0A267MDR1</accession>
<dbReference type="Pfam" id="PF07732">
    <property type="entry name" value="Cu-oxidase_3"/>
    <property type="match status" value="1"/>
</dbReference>
<dbReference type="InterPro" id="IPR011706">
    <property type="entry name" value="Cu-oxidase_C"/>
</dbReference>
<dbReference type="SUPFAM" id="SSF49503">
    <property type="entry name" value="Cupredoxins"/>
    <property type="match status" value="2"/>
</dbReference>
<reference evidence="6 7" key="1">
    <citation type="submission" date="2017-06" db="EMBL/GenBank/DDBJ databases">
        <title>Draft genome sequence of anaerobic fermentative bacterium Anaeromicrobium sediminis DY2726D isolated from West Pacific Ocean sediments.</title>
        <authorList>
            <person name="Zeng X."/>
        </authorList>
    </citation>
    <scope>NUCLEOTIDE SEQUENCE [LARGE SCALE GENOMIC DNA]</scope>
    <source>
        <strain evidence="6 7">DY2726D</strain>
    </source>
</reference>
<keyword evidence="7" id="KW-1185">Reference proteome</keyword>
<evidence type="ECO:0000256" key="1">
    <source>
        <dbReference type="ARBA" id="ARBA00022723"/>
    </source>
</evidence>
<keyword evidence="1" id="KW-0479">Metal-binding</keyword>
<dbReference type="PANTHER" id="PTHR11709">
    <property type="entry name" value="MULTI-COPPER OXIDASE"/>
    <property type="match status" value="1"/>
</dbReference>
<sequence length="294" mass="33626">MSNKDLTFLKCTIDKGIRVFNLYALPIEQQILCNVNIRCYGYNNHSPGPIMLAYKGDRIRVNFTNLLEEPSTIHWHGIDVPSNQDGSVEVGQNSQLAFPKDTITYEFTLNQEGTHIYHADYHGMNQMLMGLCGPLIILPNKKEEFDKDYIMFLQEWYIPMAKRTVIPGTYKVNPYMHESNFFTINGRSFPYTHPFIVNYGDKVRVRIINISKTNHPIHIHGHQFKVIATDGNPIPPSCQLTKNTIIVGVGETYDIEFIANNPGIWPFHCHMPHHMTNNMVNGLGGMTLAVKYVK</sequence>
<dbReference type="AlphaFoldDB" id="A0A267MDR1"/>